<feature type="binding site" evidence="3">
    <location>
        <position position="549"/>
    </location>
    <ligand>
        <name>Ca(2+)</name>
        <dbReference type="ChEBI" id="CHEBI:29108"/>
    </ligand>
</feature>
<dbReference type="InterPro" id="IPR038765">
    <property type="entry name" value="Papain-like_cys_pep_sf"/>
</dbReference>
<dbReference type="PANTHER" id="PTHR11590:SF52">
    <property type="entry name" value="HEMOCYTE PROTEIN-GLUTAMINE GAMMA-GLUTAMYLTRANSFERASE-LIKE PROTEIN"/>
    <property type="match status" value="1"/>
</dbReference>
<keyword evidence="3" id="KW-0106">Calcium</keyword>
<evidence type="ECO:0000313" key="7">
    <source>
        <dbReference type="Proteomes" id="UP000792457"/>
    </source>
</evidence>
<feature type="active site" evidence="2">
    <location>
        <position position="509"/>
    </location>
</feature>
<comment type="caution">
    <text evidence="6">The sequence shown here is derived from an EMBL/GenBank/DDBJ whole genome shotgun (WGS) entry which is preliminary data.</text>
</comment>
<organism evidence="6 7">
    <name type="scientific">Ladona fulva</name>
    <name type="common">Scarce chaser dragonfly</name>
    <name type="synonym">Libellula fulva</name>
    <dbReference type="NCBI Taxonomy" id="123851"/>
    <lineage>
        <taxon>Eukaryota</taxon>
        <taxon>Metazoa</taxon>
        <taxon>Ecdysozoa</taxon>
        <taxon>Arthropoda</taxon>
        <taxon>Hexapoda</taxon>
        <taxon>Insecta</taxon>
        <taxon>Pterygota</taxon>
        <taxon>Palaeoptera</taxon>
        <taxon>Odonata</taxon>
        <taxon>Epiprocta</taxon>
        <taxon>Anisoptera</taxon>
        <taxon>Libelluloidea</taxon>
        <taxon>Libellulidae</taxon>
        <taxon>Ladona</taxon>
    </lineage>
</organism>
<dbReference type="InterPro" id="IPR023608">
    <property type="entry name" value="Transglutaminase_animal"/>
</dbReference>
<dbReference type="PIRSF" id="PIRSF000459">
    <property type="entry name" value="TGM_EBP42"/>
    <property type="match status" value="1"/>
</dbReference>
<accession>A0A8K0KQI0</accession>
<dbReference type="InterPro" id="IPR002931">
    <property type="entry name" value="Transglutaminase-like"/>
</dbReference>
<feature type="binding site" evidence="3">
    <location>
        <position position="551"/>
    </location>
    <ligand>
        <name>Ca(2+)</name>
        <dbReference type="ChEBI" id="CHEBI:29108"/>
    </ligand>
</feature>
<dbReference type="Pfam" id="PF01841">
    <property type="entry name" value="Transglut_core"/>
    <property type="match status" value="1"/>
</dbReference>
<dbReference type="OrthoDB" id="437511at2759"/>
<dbReference type="Proteomes" id="UP000792457">
    <property type="component" value="Unassembled WGS sequence"/>
</dbReference>
<feature type="binding site" evidence="3">
    <location>
        <position position="606"/>
    </location>
    <ligand>
        <name>Ca(2+)</name>
        <dbReference type="ChEBI" id="CHEBI:29108"/>
    </ligand>
</feature>
<feature type="active site" evidence="2">
    <location>
        <position position="486"/>
    </location>
</feature>
<keyword evidence="3" id="KW-0479">Metal-binding</keyword>
<reference evidence="6" key="2">
    <citation type="submission" date="2017-10" db="EMBL/GenBank/DDBJ databases">
        <title>Ladona fulva Genome sequencing and assembly.</title>
        <authorList>
            <person name="Murali S."/>
            <person name="Richards S."/>
            <person name="Bandaranaike D."/>
            <person name="Bellair M."/>
            <person name="Blankenburg K."/>
            <person name="Chao H."/>
            <person name="Dinh H."/>
            <person name="Doddapaneni H."/>
            <person name="Dugan-Rocha S."/>
            <person name="Elkadiri S."/>
            <person name="Gnanaolivu R."/>
            <person name="Hernandez B."/>
            <person name="Skinner E."/>
            <person name="Javaid M."/>
            <person name="Lee S."/>
            <person name="Li M."/>
            <person name="Ming W."/>
            <person name="Munidasa M."/>
            <person name="Muniz J."/>
            <person name="Nguyen L."/>
            <person name="Hughes D."/>
            <person name="Osuji N."/>
            <person name="Pu L.-L."/>
            <person name="Puazo M."/>
            <person name="Qu C."/>
            <person name="Quiroz J."/>
            <person name="Raj R."/>
            <person name="Weissenberger G."/>
            <person name="Xin Y."/>
            <person name="Zou X."/>
            <person name="Han Y."/>
            <person name="Worley K."/>
            <person name="Muzny D."/>
            <person name="Gibbs R."/>
        </authorList>
    </citation>
    <scope>NUCLEOTIDE SEQUENCE</scope>
    <source>
        <strain evidence="6">Sampled in the wild</strain>
    </source>
</reference>
<feature type="binding site" evidence="3">
    <location>
        <position position="611"/>
    </location>
    <ligand>
        <name>Ca(2+)</name>
        <dbReference type="ChEBI" id="CHEBI:29108"/>
    </ligand>
</feature>
<feature type="compositionally biased region" description="Polar residues" evidence="4">
    <location>
        <begin position="19"/>
        <end position="28"/>
    </location>
</feature>
<dbReference type="InterPro" id="IPR014756">
    <property type="entry name" value="Ig_E-set"/>
</dbReference>
<sequence>FQAAPPEEAHRESLPTGRSRPSQENNPSCIAWDRKKMSYAMTSSAAMGLPSGFRRHAATTYREPIWNSPRYYNYVRDMMSRFGRDLEARRVRESRLNPERQTVPQDLQPLTVEVTEFYIRQNATSHHTEAFEQVSGAGGEGGHGGSLRGSPVIRRGAPFYFAVRFDRPPDPKKDAVRLVFSFGPNPSITRGTCAMIPVAMDQRTLSGNKRVWEACIQRKDGKTLILEVQTPCTAPVGIWKCTIESERGNQGARVTPMGVRPRKVEEEGGKEEEEVPAQLARREHQCDVDVYLLFNPWCKEDAVFMEEDALRKEYVENENGKVWVGGSHRQPRGRRWVFGQFDDVVLPATVCLLELSRLKHSERGDPIKVSRAISAVINSNDDDGLIVGGWHGDYKDGTPPTSWTGSVAILEEYLREGGRPVKYGQCWVFSALTVTLCRALGIPCRSVTNFVSAHDVNRSLTVERYYDQSGCEVDRGGDCDSLWNFHVWNDVWMARPDLPNGYGGWQAIDATPQEESEKMMQCGPAPLEAIRNGQIGFSYDTAFVFAEVNADVVHFQENPESPWGFSRLHVDQYHVGRRVVTKSPFKDDDLGDTDIEDITDQYKNPEGSLGERLATYKALSSTECSPVYYGYPEGALEPDVSFSLTDLDSVPYGEGFNVKVNIQNKSEEKRKISAVLSVFSVRYTGGMAHRIKCSSVEFEMQPNSDETMVLRVSPKEYLGRLDREHCLLKMHAIAHVAQTKQSWSDEDDFALRKPRLNIQINGSPRVGGECNATFSFQNPLTDAALTNCTLSVEGPGLQRPRITRKRDVKPGELVTFMERFFPQKSGNRKIVATFNSKQLTEITGSTNVKVGE</sequence>
<feature type="domain" description="Transglutaminase-like" evidence="5">
    <location>
        <begin position="418"/>
        <end position="512"/>
    </location>
</feature>
<dbReference type="InterPro" id="IPR013783">
    <property type="entry name" value="Ig-like_fold"/>
</dbReference>
<keyword evidence="7" id="KW-1185">Reference proteome</keyword>
<dbReference type="Pfam" id="PF00927">
    <property type="entry name" value="Transglut_C"/>
    <property type="match status" value="2"/>
</dbReference>
<dbReference type="GO" id="GO:0046872">
    <property type="term" value="F:metal ion binding"/>
    <property type="evidence" value="ECO:0007669"/>
    <property type="project" value="UniProtKB-KW"/>
</dbReference>
<dbReference type="AlphaFoldDB" id="A0A8K0KQI0"/>
<dbReference type="InterPro" id="IPR008958">
    <property type="entry name" value="Transglutaminase_C"/>
</dbReference>
<feature type="active site" evidence="2">
    <location>
        <position position="426"/>
    </location>
</feature>
<dbReference type="FunFam" id="2.60.40.10:FF:000090">
    <property type="entry name" value="Protein-glutamine gamma-glutamyltransferase 2"/>
    <property type="match status" value="1"/>
</dbReference>
<dbReference type="InterPro" id="IPR050779">
    <property type="entry name" value="Transglutaminase"/>
</dbReference>
<dbReference type="EMBL" id="KZ309539">
    <property type="protein sequence ID" value="KAG8239170.1"/>
    <property type="molecule type" value="Genomic_DNA"/>
</dbReference>
<dbReference type="PANTHER" id="PTHR11590">
    <property type="entry name" value="PROTEIN-GLUTAMINE GAMMA-GLUTAMYLTRANSFERASE"/>
    <property type="match status" value="1"/>
</dbReference>
<dbReference type="FunFam" id="3.90.260.10:FF:000002">
    <property type="entry name" value="Erythrocyte membrane protein band 4.2"/>
    <property type="match status" value="1"/>
</dbReference>
<dbReference type="Pfam" id="PF00868">
    <property type="entry name" value="Transglut_N"/>
    <property type="match status" value="1"/>
</dbReference>
<comment type="similarity">
    <text evidence="1">Belongs to the transglutaminase superfamily. Transglutaminase family.</text>
</comment>
<proteinExistence type="inferred from homology"/>
<dbReference type="InterPro" id="IPR001102">
    <property type="entry name" value="Transglutaminase_N"/>
</dbReference>
<evidence type="ECO:0000256" key="2">
    <source>
        <dbReference type="PIRSR" id="PIRSR000459-1"/>
    </source>
</evidence>
<evidence type="ECO:0000259" key="5">
    <source>
        <dbReference type="SMART" id="SM00460"/>
    </source>
</evidence>
<dbReference type="SMART" id="SM00460">
    <property type="entry name" value="TGc"/>
    <property type="match status" value="1"/>
</dbReference>
<name>A0A8K0KQI0_LADFU</name>
<dbReference type="SUPFAM" id="SSF49309">
    <property type="entry name" value="Transglutaminase, two C-terminal domains"/>
    <property type="match status" value="2"/>
</dbReference>
<dbReference type="SUPFAM" id="SSF54001">
    <property type="entry name" value="Cysteine proteinases"/>
    <property type="match status" value="1"/>
</dbReference>
<reference evidence="6" key="1">
    <citation type="submission" date="2013-04" db="EMBL/GenBank/DDBJ databases">
        <authorList>
            <person name="Qu J."/>
            <person name="Murali S.C."/>
            <person name="Bandaranaike D."/>
            <person name="Bellair M."/>
            <person name="Blankenburg K."/>
            <person name="Chao H."/>
            <person name="Dinh H."/>
            <person name="Doddapaneni H."/>
            <person name="Downs B."/>
            <person name="Dugan-Rocha S."/>
            <person name="Elkadiri S."/>
            <person name="Gnanaolivu R.D."/>
            <person name="Hernandez B."/>
            <person name="Javaid M."/>
            <person name="Jayaseelan J.C."/>
            <person name="Lee S."/>
            <person name="Li M."/>
            <person name="Ming W."/>
            <person name="Munidasa M."/>
            <person name="Muniz J."/>
            <person name="Nguyen L."/>
            <person name="Ongeri F."/>
            <person name="Osuji N."/>
            <person name="Pu L.-L."/>
            <person name="Puazo M."/>
            <person name="Qu C."/>
            <person name="Quiroz J."/>
            <person name="Raj R."/>
            <person name="Weissenberger G."/>
            <person name="Xin Y."/>
            <person name="Zou X."/>
            <person name="Han Y."/>
            <person name="Richards S."/>
            <person name="Worley K."/>
            <person name="Muzny D."/>
            <person name="Gibbs R."/>
        </authorList>
    </citation>
    <scope>NUCLEOTIDE SEQUENCE</scope>
    <source>
        <strain evidence="6">Sampled in the wild</strain>
    </source>
</reference>
<evidence type="ECO:0000256" key="4">
    <source>
        <dbReference type="SAM" id="MobiDB-lite"/>
    </source>
</evidence>
<dbReference type="Gene3D" id="3.90.260.10">
    <property type="entry name" value="Transglutaminase-like"/>
    <property type="match status" value="1"/>
</dbReference>
<feature type="region of interest" description="Disordered" evidence="4">
    <location>
        <begin position="250"/>
        <end position="278"/>
    </location>
</feature>
<protein>
    <recommendedName>
        <fullName evidence="5">Transglutaminase-like domain-containing protein</fullName>
    </recommendedName>
</protein>
<dbReference type="Gene3D" id="2.60.40.10">
    <property type="entry name" value="Immunoglobulins"/>
    <property type="match status" value="3"/>
</dbReference>
<gene>
    <name evidence="6" type="ORF">J437_LFUL018944</name>
</gene>
<comment type="cofactor">
    <cofactor evidence="3">
        <name>Ca(2+)</name>
        <dbReference type="ChEBI" id="CHEBI:29108"/>
    </cofactor>
    <text evidence="3">Binds 1 Ca(2+) ion per subunit.</text>
</comment>
<dbReference type="GO" id="GO:0003810">
    <property type="term" value="F:protein-glutamine gamma-glutamyltransferase activity"/>
    <property type="evidence" value="ECO:0007669"/>
    <property type="project" value="InterPro"/>
</dbReference>
<dbReference type="InterPro" id="IPR036985">
    <property type="entry name" value="Transglutaminase-like_sf"/>
</dbReference>
<dbReference type="SUPFAM" id="SSF81296">
    <property type="entry name" value="E set domains"/>
    <property type="match status" value="1"/>
</dbReference>
<evidence type="ECO:0000256" key="1">
    <source>
        <dbReference type="ARBA" id="ARBA00005968"/>
    </source>
</evidence>
<feature type="region of interest" description="Disordered" evidence="4">
    <location>
        <begin position="1"/>
        <end position="28"/>
    </location>
</feature>
<dbReference type="InterPro" id="IPR036238">
    <property type="entry name" value="Transglutaminase_C_sf"/>
</dbReference>
<evidence type="ECO:0000313" key="6">
    <source>
        <dbReference type="EMBL" id="KAG8239170.1"/>
    </source>
</evidence>
<evidence type="ECO:0000256" key="3">
    <source>
        <dbReference type="PIRSR" id="PIRSR000459-2"/>
    </source>
</evidence>
<feature type="non-terminal residue" evidence="6">
    <location>
        <position position="1"/>
    </location>
</feature>